<evidence type="ECO:0000313" key="2">
    <source>
        <dbReference type="EMBL" id="GIQ92292.1"/>
    </source>
</evidence>
<gene>
    <name evidence="2" type="ORF">KIPB_015975</name>
</gene>
<feature type="non-terminal residue" evidence="2">
    <location>
        <position position="1"/>
    </location>
</feature>
<proteinExistence type="predicted"/>
<keyword evidence="3" id="KW-1185">Reference proteome</keyword>
<name>A0A9K3GR13_9EUKA</name>
<protein>
    <submittedName>
        <fullName evidence="2">Uncharacterized protein</fullName>
    </submittedName>
</protein>
<comment type="caution">
    <text evidence="2">The sequence shown here is derived from an EMBL/GenBank/DDBJ whole genome shotgun (WGS) entry which is preliminary data.</text>
</comment>
<evidence type="ECO:0000256" key="1">
    <source>
        <dbReference type="SAM" id="MobiDB-lite"/>
    </source>
</evidence>
<accession>A0A9K3GR13</accession>
<feature type="region of interest" description="Disordered" evidence="1">
    <location>
        <begin position="19"/>
        <end position="58"/>
    </location>
</feature>
<sequence length="58" mass="6361">ICIEGEWVCALLVLEVEGDDESGWGEDGDDDMEDMEEEGVEAEIEGTGGAEMEEMDYV</sequence>
<reference evidence="2 3" key="1">
    <citation type="journal article" date="2018" name="PLoS ONE">
        <title>The draft genome of Kipferlia bialata reveals reductive genome evolution in fornicate parasites.</title>
        <authorList>
            <person name="Tanifuji G."/>
            <person name="Takabayashi S."/>
            <person name="Kume K."/>
            <person name="Takagi M."/>
            <person name="Nakayama T."/>
            <person name="Kamikawa R."/>
            <person name="Inagaki Y."/>
            <person name="Hashimoto T."/>
        </authorList>
    </citation>
    <scope>NUCLEOTIDE SEQUENCE [LARGE SCALE GENOMIC DNA]</scope>
    <source>
        <strain evidence="2">NY0173</strain>
    </source>
</reference>
<evidence type="ECO:0000313" key="3">
    <source>
        <dbReference type="Proteomes" id="UP000265618"/>
    </source>
</evidence>
<feature type="compositionally biased region" description="Acidic residues" evidence="1">
    <location>
        <begin position="19"/>
        <end position="44"/>
    </location>
</feature>
<dbReference type="EMBL" id="BDIP01009365">
    <property type="protein sequence ID" value="GIQ92292.1"/>
    <property type="molecule type" value="Genomic_DNA"/>
</dbReference>
<organism evidence="2 3">
    <name type="scientific">Kipferlia bialata</name>
    <dbReference type="NCBI Taxonomy" id="797122"/>
    <lineage>
        <taxon>Eukaryota</taxon>
        <taxon>Metamonada</taxon>
        <taxon>Carpediemonas-like organisms</taxon>
        <taxon>Kipferlia</taxon>
    </lineage>
</organism>
<dbReference type="AlphaFoldDB" id="A0A9K3GR13"/>
<dbReference type="Proteomes" id="UP000265618">
    <property type="component" value="Unassembled WGS sequence"/>
</dbReference>
<feature type="non-terminal residue" evidence="2">
    <location>
        <position position="58"/>
    </location>
</feature>